<dbReference type="Pfam" id="PF00440">
    <property type="entry name" value="TetR_N"/>
    <property type="match status" value="1"/>
</dbReference>
<dbReference type="PROSITE" id="PS50977">
    <property type="entry name" value="HTH_TETR_2"/>
    <property type="match status" value="1"/>
</dbReference>
<keyword evidence="8" id="KW-1185">Reference proteome</keyword>
<dbReference type="InterPro" id="IPR009057">
    <property type="entry name" value="Homeodomain-like_sf"/>
</dbReference>
<dbReference type="PANTHER" id="PTHR30055:SF235">
    <property type="entry name" value="TRANSCRIPTIONAL REGULATORY PROTEIN"/>
    <property type="match status" value="1"/>
</dbReference>
<dbReference type="InterPro" id="IPR050109">
    <property type="entry name" value="HTH-type_TetR-like_transc_reg"/>
</dbReference>
<dbReference type="PANTHER" id="PTHR30055">
    <property type="entry name" value="HTH-TYPE TRANSCRIPTIONAL REGULATOR RUTR"/>
    <property type="match status" value="1"/>
</dbReference>
<organism evidence="7 8">
    <name type="scientific">Pigmentiphaga kullae</name>
    <dbReference type="NCBI Taxonomy" id="151784"/>
    <lineage>
        <taxon>Bacteria</taxon>
        <taxon>Pseudomonadati</taxon>
        <taxon>Pseudomonadota</taxon>
        <taxon>Betaproteobacteria</taxon>
        <taxon>Burkholderiales</taxon>
        <taxon>Alcaligenaceae</taxon>
        <taxon>Pigmentiphaga</taxon>
    </lineage>
</organism>
<dbReference type="AlphaFoldDB" id="A0A4Q7NNJ8"/>
<dbReference type="Proteomes" id="UP000292445">
    <property type="component" value="Unassembled WGS sequence"/>
</dbReference>
<dbReference type="PRINTS" id="PR00455">
    <property type="entry name" value="HTHTETR"/>
</dbReference>
<evidence type="ECO:0000256" key="1">
    <source>
        <dbReference type="ARBA" id="ARBA00022491"/>
    </source>
</evidence>
<evidence type="ECO:0000256" key="2">
    <source>
        <dbReference type="ARBA" id="ARBA00023015"/>
    </source>
</evidence>
<dbReference type="InterPro" id="IPR023772">
    <property type="entry name" value="DNA-bd_HTH_TetR-type_CS"/>
</dbReference>
<feature type="DNA-binding region" description="H-T-H motif" evidence="5">
    <location>
        <begin position="35"/>
        <end position="54"/>
    </location>
</feature>
<dbReference type="SUPFAM" id="SSF46689">
    <property type="entry name" value="Homeodomain-like"/>
    <property type="match status" value="1"/>
</dbReference>
<dbReference type="SUPFAM" id="SSF48498">
    <property type="entry name" value="Tetracyclin repressor-like, C-terminal domain"/>
    <property type="match status" value="1"/>
</dbReference>
<keyword evidence="4" id="KW-0804">Transcription</keyword>
<dbReference type="OrthoDB" id="2356263at2"/>
<dbReference type="Gene3D" id="1.10.357.10">
    <property type="entry name" value="Tetracycline Repressor, domain 2"/>
    <property type="match status" value="1"/>
</dbReference>
<evidence type="ECO:0000313" key="7">
    <source>
        <dbReference type="EMBL" id="RZS86130.1"/>
    </source>
</evidence>
<dbReference type="GO" id="GO:0000976">
    <property type="term" value="F:transcription cis-regulatory region binding"/>
    <property type="evidence" value="ECO:0007669"/>
    <property type="project" value="TreeGrafter"/>
</dbReference>
<name>A0A4Q7NNJ8_9BURK</name>
<reference evidence="7 8" key="1">
    <citation type="submission" date="2019-02" db="EMBL/GenBank/DDBJ databases">
        <title>Genomic Encyclopedia of Type Strains, Phase IV (KMG-IV): sequencing the most valuable type-strain genomes for metagenomic binning, comparative biology and taxonomic classification.</title>
        <authorList>
            <person name="Goeker M."/>
        </authorList>
    </citation>
    <scope>NUCLEOTIDE SEQUENCE [LARGE SCALE GENOMIC DNA]</scope>
    <source>
        <strain evidence="7 8">K24</strain>
    </source>
</reference>
<evidence type="ECO:0000256" key="5">
    <source>
        <dbReference type="PROSITE-ProRule" id="PRU00335"/>
    </source>
</evidence>
<evidence type="ECO:0000259" key="6">
    <source>
        <dbReference type="PROSITE" id="PS50977"/>
    </source>
</evidence>
<dbReference type="InterPro" id="IPR001647">
    <property type="entry name" value="HTH_TetR"/>
</dbReference>
<proteinExistence type="predicted"/>
<dbReference type="EMBL" id="SGXC01000001">
    <property type="protein sequence ID" value="RZS86130.1"/>
    <property type="molecule type" value="Genomic_DNA"/>
</dbReference>
<gene>
    <name evidence="7" type="ORF">EV675_2164</name>
</gene>
<dbReference type="InterPro" id="IPR041586">
    <property type="entry name" value="PsrA_TetR_C"/>
</dbReference>
<feature type="domain" description="HTH tetR-type" evidence="6">
    <location>
        <begin position="12"/>
        <end position="72"/>
    </location>
</feature>
<keyword evidence="2" id="KW-0805">Transcription regulation</keyword>
<evidence type="ECO:0000256" key="4">
    <source>
        <dbReference type="ARBA" id="ARBA00023163"/>
    </source>
</evidence>
<dbReference type="PROSITE" id="PS01081">
    <property type="entry name" value="HTH_TETR_1"/>
    <property type="match status" value="1"/>
</dbReference>
<keyword evidence="1" id="KW-0678">Repressor</keyword>
<dbReference type="GO" id="GO:0003700">
    <property type="term" value="F:DNA-binding transcription factor activity"/>
    <property type="evidence" value="ECO:0007669"/>
    <property type="project" value="TreeGrafter"/>
</dbReference>
<dbReference type="InterPro" id="IPR036271">
    <property type="entry name" value="Tet_transcr_reg_TetR-rel_C_sf"/>
</dbReference>
<evidence type="ECO:0000313" key="8">
    <source>
        <dbReference type="Proteomes" id="UP000292445"/>
    </source>
</evidence>
<keyword evidence="3 5" id="KW-0238">DNA-binding</keyword>
<dbReference type="RefSeq" id="WP_130357249.1">
    <property type="nucleotide sequence ID" value="NZ_SGXC01000001.1"/>
</dbReference>
<dbReference type="Pfam" id="PF17939">
    <property type="entry name" value="TetR_C_30"/>
    <property type="match status" value="1"/>
</dbReference>
<sequence length="226" mass="24401">MPTPAADPAESASTRDRIVDVAERLFAEHGYNGVSLRTITATAGVNMAAVHYYFRTKEGLLRAIFEARVGRMNDERHALLQACVPADPQARPEVRAVLEAFIGPGMRVGQTEEGARFNRLSAICSVEPDPAVKNIVFGVHDEVGRLFVDILARACPHLARDELYLRLQCVFGSMMYIRADNGRVARLMPDVRAAPVSAASVDLTLARLLDFLAAGLAAPSGVAASD</sequence>
<comment type="caution">
    <text evidence="7">The sequence shown here is derived from an EMBL/GenBank/DDBJ whole genome shotgun (WGS) entry which is preliminary data.</text>
</comment>
<evidence type="ECO:0000256" key="3">
    <source>
        <dbReference type="ARBA" id="ARBA00023125"/>
    </source>
</evidence>
<protein>
    <submittedName>
        <fullName evidence="7">TetR family transcriptional regulator</fullName>
    </submittedName>
</protein>
<accession>A0A4Q7NNJ8</accession>